<evidence type="ECO:0000313" key="4">
    <source>
        <dbReference type="Proteomes" id="UP000019335"/>
    </source>
</evidence>
<dbReference type="AlphaFoldDB" id="W7TTQ8"/>
<feature type="domain" description="Zn(2)-C6 fungal-type" evidence="2">
    <location>
        <begin position="64"/>
        <end position="93"/>
    </location>
</feature>
<dbReference type="InterPro" id="IPR036864">
    <property type="entry name" value="Zn2-C6_fun-type_DNA-bd_sf"/>
</dbReference>
<dbReference type="SMART" id="SM00066">
    <property type="entry name" value="GAL4"/>
    <property type="match status" value="1"/>
</dbReference>
<dbReference type="InterPro" id="IPR001138">
    <property type="entry name" value="Zn2Cys6_DnaBD"/>
</dbReference>
<dbReference type="CDD" id="cd00067">
    <property type="entry name" value="GAL4"/>
    <property type="match status" value="1"/>
</dbReference>
<feature type="compositionally biased region" description="Polar residues" evidence="1">
    <location>
        <begin position="27"/>
        <end position="38"/>
    </location>
</feature>
<keyword evidence="4" id="KW-1185">Reference proteome</keyword>
<evidence type="ECO:0000313" key="3">
    <source>
        <dbReference type="EMBL" id="EWM23734.1"/>
    </source>
</evidence>
<evidence type="ECO:0000259" key="2">
    <source>
        <dbReference type="PROSITE" id="PS50048"/>
    </source>
</evidence>
<dbReference type="Gene3D" id="4.10.240.10">
    <property type="entry name" value="Zn(2)-C6 fungal-type DNA-binding domain"/>
    <property type="match status" value="1"/>
</dbReference>
<feature type="region of interest" description="Disordered" evidence="1">
    <location>
        <begin position="1"/>
        <end position="58"/>
    </location>
</feature>
<sequence>MASQPRSSYGEGDLCLNPTVPAHNPGADSNSSHANGPTSAVARARRRGGKNLSLPEPPQPQGFTCFACRVAKVRCDKSTPCNRCSQLALECISQGKGPGRPSKASTPRARKAGTNQPRPPRLGALPEKHRDPRLHALAGQARGPPPPSAAFPIHHRPSWPLHEPGPTPYLPSGPTSSGESHHLYRRQDHGVEEGKEG</sequence>
<dbReference type="PROSITE" id="PS50048">
    <property type="entry name" value="ZN2_CY6_FUNGAL_2"/>
    <property type="match status" value="1"/>
</dbReference>
<feature type="compositionally biased region" description="Basic and acidic residues" evidence="1">
    <location>
        <begin position="179"/>
        <end position="197"/>
    </location>
</feature>
<organism evidence="3 4">
    <name type="scientific">Nannochloropsis gaditana</name>
    <dbReference type="NCBI Taxonomy" id="72520"/>
    <lineage>
        <taxon>Eukaryota</taxon>
        <taxon>Sar</taxon>
        <taxon>Stramenopiles</taxon>
        <taxon>Ochrophyta</taxon>
        <taxon>Eustigmatophyceae</taxon>
        <taxon>Eustigmatales</taxon>
        <taxon>Monodopsidaceae</taxon>
        <taxon>Nannochloropsis</taxon>
    </lineage>
</organism>
<feature type="non-terminal residue" evidence="3">
    <location>
        <position position="197"/>
    </location>
</feature>
<evidence type="ECO:0000256" key="1">
    <source>
        <dbReference type="SAM" id="MobiDB-lite"/>
    </source>
</evidence>
<proteinExistence type="predicted"/>
<dbReference type="OrthoDB" id="2123952at2759"/>
<gene>
    <name evidence="3" type="ORF">Naga_100891g1</name>
</gene>
<dbReference type="GO" id="GO:0008270">
    <property type="term" value="F:zinc ion binding"/>
    <property type="evidence" value="ECO:0007669"/>
    <property type="project" value="InterPro"/>
</dbReference>
<dbReference type="GO" id="GO:0000981">
    <property type="term" value="F:DNA-binding transcription factor activity, RNA polymerase II-specific"/>
    <property type="evidence" value="ECO:0007669"/>
    <property type="project" value="InterPro"/>
</dbReference>
<dbReference type="PROSITE" id="PS00463">
    <property type="entry name" value="ZN2_CY6_FUNGAL_1"/>
    <property type="match status" value="1"/>
</dbReference>
<name>W7TTQ8_9STRA</name>
<dbReference type="Proteomes" id="UP000019335">
    <property type="component" value="Chromosome 16"/>
</dbReference>
<feature type="region of interest" description="Disordered" evidence="1">
    <location>
        <begin position="93"/>
        <end position="197"/>
    </location>
</feature>
<protein>
    <submittedName>
        <fullName evidence="3">Fungal specific transcription factor domain-containing protein</fullName>
    </submittedName>
</protein>
<comment type="caution">
    <text evidence="3">The sequence shown here is derived from an EMBL/GenBank/DDBJ whole genome shotgun (WGS) entry which is preliminary data.</text>
</comment>
<dbReference type="Pfam" id="PF00172">
    <property type="entry name" value="Zn_clus"/>
    <property type="match status" value="1"/>
</dbReference>
<dbReference type="SUPFAM" id="SSF57701">
    <property type="entry name" value="Zn2/Cys6 DNA-binding domain"/>
    <property type="match status" value="1"/>
</dbReference>
<dbReference type="EMBL" id="AZIL01001524">
    <property type="protein sequence ID" value="EWM23734.1"/>
    <property type="molecule type" value="Genomic_DNA"/>
</dbReference>
<accession>W7TTQ8</accession>
<reference evidence="3 4" key="1">
    <citation type="journal article" date="2014" name="Mol. Plant">
        <title>Chromosome Scale Genome Assembly and Transcriptome Profiling of Nannochloropsis gaditana in Nitrogen Depletion.</title>
        <authorList>
            <person name="Corteggiani Carpinelli E."/>
            <person name="Telatin A."/>
            <person name="Vitulo N."/>
            <person name="Forcato C."/>
            <person name="D'Angelo M."/>
            <person name="Schiavon R."/>
            <person name="Vezzi A."/>
            <person name="Giacometti G.M."/>
            <person name="Morosinotto T."/>
            <person name="Valle G."/>
        </authorList>
    </citation>
    <scope>NUCLEOTIDE SEQUENCE [LARGE SCALE GENOMIC DNA]</scope>
    <source>
        <strain evidence="3 4">B-31</strain>
    </source>
</reference>